<protein>
    <submittedName>
        <fullName evidence="1">Uncharacterized protein</fullName>
    </submittedName>
</protein>
<name>A0A1M6ZKV7_9BRAD</name>
<accession>A0A1M6ZKV7</accession>
<reference evidence="1 2" key="1">
    <citation type="submission" date="2016-11" db="EMBL/GenBank/DDBJ databases">
        <authorList>
            <person name="Jaros S."/>
            <person name="Januszkiewicz K."/>
            <person name="Wedrychowicz H."/>
        </authorList>
    </citation>
    <scope>NUCLEOTIDE SEQUENCE [LARGE SCALE GENOMIC DNA]</scope>
    <source>
        <strain evidence="1 2">GAS499</strain>
    </source>
</reference>
<evidence type="ECO:0000313" key="2">
    <source>
        <dbReference type="Proteomes" id="UP000189935"/>
    </source>
</evidence>
<dbReference type="RefSeq" id="WP_079542883.1">
    <property type="nucleotide sequence ID" value="NZ_LT670844.1"/>
</dbReference>
<gene>
    <name evidence="1" type="ORF">SAMN05444159_5579</name>
</gene>
<organism evidence="1 2">
    <name type="scientific">Bradyrhizobium lablabi</name>
    <dbReference type="NCBI Taxonomy" id="722472"/>
    <lineage>
        <taxon>Bacteria</taxon>
        <taxon>Pseudomonadati</taxon>
        <taxon>Pseudomonadota</taxon>
        <taxon>Alphaproteobacteria</taxon>
        <taxon>Hyphomicrobiales</taxon>
        <taxon>Nitrobacteraceae</taxon>
        <taxon>Bradyrhizobium</taxon>
    </lineage>
</organism>
<dbReference type="Proteomes" id="UP000189935">
    <property type="component" value="Chromosome I"/>
</dbReference>
<dbReference type="OrthoDB" id="7404855at2"/>
<sequence>MRMIFRCDPALSDHLPRPIPARSALPDWLRAMPAKAHSEIHGREIRTVKQCPPFIDAMAYGALILLPCDIIVDRGAFSWDWNIPEPSTSGHPRAPLSFHVPAQFPDAPFAKDGQAAIKFNSFWTVELEPGWSLFATHPVNRDDLPFRLISGLVDADRFHDGGINFPAIWTASDFSGVLKKGTPVAQCFAVPREAPQLVFESFDEAHKQAYTKTVTEVLATPGVYRKRFRARRGRLTTE</sequence>
<dbReference type="AlphaFoldDB" id="A0A1M6ZKV7"/>
<evidence type="ECO:0000313" key="1">
    <source>
        <dbReference type="EMBL" id="SHL30965.1"/>
    </source>
</evidence>
<proteinExistence type="predicted"/>
<dbReference type="EMBL" id="LT670844">
    <property type="protein sequence ID" value="SHL30965.1"/>
    <property type="molecule type" value="Genomic_DNA"/>
</dbReference>